<dbReference type="AlphaFoldDB" id="A0A9N9JWJ7"/>
<dbReference type="Pfam" id="PF05699">
    <property type="entry name" value="Dimer_Tnp_hAT"/>
    <property type="match status" value="1"/>
</dbReference>
<dbReference type="GO" id="GO:0046983">
    <property type="term" value="F:protein dimerization activity"/>
    <property type="evidence" value="ECO:0007669"/>
    <property type="project" value="InterPro"/>
</dbReference>
<dbReference type="EMBL" id="CAJVPY010030230">
    <property type="protein sequence ID" value="CAG8795179.1"/>
    <property type="molecule type" value="Genomic_DNA"/>
</dbReference>
<proteinExistence type="predicted"/>
<dbReference type="Proteomes" id="UP000789405">
    <property type="component" value="Unassembled WGS sequence"/>
</dbReference>
<organism evidence="2 3">
    <name type="scientific">Dentiscutata erythropus</name>
    <dbReference type="NCBI Taxonomy" id="1348616"/>
    <lineage>
        <taxon>Eukaryota</taxon>
        <taxon>Fungi</taxon>
        <taxon>Fungi incertae sedis</taxon>
        <taxon>Mucoromycota</taxon>
        <taxon>Glomeromycotina</taxon>
        <taxon>Glomeromycetes</taxon>
        <taxon>Diversisporales</taxon>
        <taxon>Gigasporaceae</taxon>
        <taxon>Dentiscutata</taxon>
    </lineage>
</organism>
<dbReference type="OrthoDB" id="2443045at2759"/>
<evidence type="ECO:0000313" key="2">
    <source>
        <dbReference type="EMBL" id="CAG8795179.1"/>
    </source>
</evidence>
<sequence length="100" mass="11439">FQQHRTIPNNKPSSLTTLLSSELNQYLALPENKKETNSLLWWQLQVNKYPVLSKIALDYLSIQAISVVSEWVFSIASNTITKTRNWLSPETAKVTLCMKS</sequence>
<evidence type="ECO:0000259" key="1">
    <source>
        <dbReference type="Pfam" id="PF05699"/>
    </source>
</evidence>
<reference evidence="2" key="1">
    <citation type="submission" date="2021-06" db="EMBL/GenBank/DDBJ databases">
        <authorList>
            <person name="Kallberg Y."/>
            <person name="Tangrot J."/>
            <person name="Rosling A."/>
        </authorList>
    </citation>
    <scope>NUCLEOTIDE SEQUENCE</scope>
    <source>
        <strain evidence="2">MA453B</strain>
    </source>
</reference>
<keyword evidence="3" id="KW-1185">Reference proteome</keyword>
<dbReference type="SUPFAM" id="SSF53098">
    <property type="entry name" value="Ribonuclease H-like"/>
    <property type="match status" value="1"/>
</dbReference>
<gene>
    <name evidence="2" type="ORF">DERYTH_LOCUS22222</name>
</gene>
<name>A0A9N9JWJ7_9GLOM</name>
<comment type="caution">
    <text evidence="2">The sequence shown here is derived from an EMBL/GenBank/DDBJ whole genome shotgun (WGS) entry which is preliminary data.</text>
</comment>
<accession>A0A9N9JWJ7</accession>
<evidence type="ECO:0000313" key="3">
    <source>
        <dbReference type="Proteomes" id="UP000789405"/>
    </source>
</evidence>
<feature type="domain" description="HAT C-terminal dimerisation" evidence="1">
    <location>
        <begin position="22"/>
        <end position="99"/>
    </location>
</feature>
<dbReference type="InterPro" id="IPR008906">
    <property type="entry name" value="HATC_C_dom"/>
</dbReference>
<dbReference type="PANTHER" id="PTHR23272:SF21">
    <property type="entry name" value="BED ZINC FINGER AND HAT DIMERIZATION DOMAIN-CONTAINING PROTEIN"/>
    <property type="match status" value="1"/>
</dbReference>
<dbReference type="PANTHER" id="PTHR23272">
    <property type="entry name" value="BED FINGER-RELATED"/>
    <property type="match status" value="1"/>
</dbReference>
<feature type="non-terminal residue" evidence="2">
    <location>
        <position position="1"/>
    </location>
</feature>
<protein>
    <submittedName>
        <fullName evidence="2">10707_t:CDS:1</fullName>
    </submittedName>
</protein>
<dbReference type="InterPro" id="IPR012337">
    <property type="entry name" value="RNaseH-like_sf"/>
</dbReference>